<proteinExistence type="predicted"/>
<accession>A0A809R4H1</accession>
<dbReference type="Proteomes" id="UP000662873">
    <property type="component" value="Chromosome"/>
</dbReference>
<gene>
    <name evidence="1" type="ORF">NPRO_00880</name>
</gene>
<dbReference type="EMBL" id="AP021858">
    <property type="protein sequence ID" value="BBO22493.1"/>
    <property type="molecule type" value="Genomic_DNA"/>
</dbReference>
<sequence>MYSLILAALLTPIQYNFPAQKPVVFEMKVSMQGYIPVLGGDEGTAELFLGIEVGALPPDSEGRLRAYNDLVEVKTVFNGATLPFGLDSIKSFFPKTTVSHSPHGKVLANDAPDVQLPVRLPGLDPKRFPEITYLPLEFPAEGVEIGKSWTFVRKIGPDDMVYTVKTHSLDDASAKFGVSVQQTSLTYEDEAGELVAEAEAIRKVETTLTGQGEVHFDRKKGMATQVRVVTQAQGDVTDLSSKKVSQRQLTTTLDVRLRGTGPSIEPSPKKSSEAAGWQSWLQRAADFATNVSRSVSMGWSLLKAFLGIRVS</sequence>
<evidence type="ECO:0000313" key="1">
    <source>
        <dbReference type="EMBL" id="BBO22493.1"/>
    </source>
</evidence>
<dbReference type="AlphaFoldDB" id="A0A809R4H1"/>
<organism evidence="1 2">
    <name type="scientific">Candidatus Nitrosymbiomonas proteolyticus</name>
    <dbReference type="NCBI Taxonomy" id="2608984"/>
    <lineage>
        <taxon>Bacteria</taxon>
        <taxon>Bacillati</taxon>
        <taxon>Armatimonadota</taxon>
        <taxon>Armatimonadota incertae sedis</taxon>
        <taxon>Candidatus Nitrosymbiomonas</taxon>
    </lineage>
</organism>
<dbReference type="KEGG" id="npy:NPRO_00880"/>
<protein>
    <submittedName>
        <fullName evidence="1">Peptidase S8</fullName>
    </submittedName>
</protein>
<evidence type="ECO:0000313" key="2">
    <source>
        <dbReference type="Proteomes" id="UP000662873"/>
    </source>
</evidence>
<name>A0A809R4H1_9BACT</name>
<reference evidence="1" key="1">
    <citation type="journal article" name="DNA Res.">
        <title>The physiological potential of anammox bacteria as revealed by their core genome structure.</title>
        <authorList>
            <person name="Okubo T."/>
            <person name="Toyoda A."/>
            <person name="Fukuhara K."/>
            <person name="Uchiyama I."/>
            <person name="Harigaya Y."/>
            <person name="Kuroiwa M."/>
            <person name="Suzuki T."/>
            <person name="Murakami Y."/>
            <person name="Suwa Y."/>
            <person name="Takami H."/>
        </authorList>
    </citation>
    <scope>NUCLEOTIDE SEQUENCE</scope>
    <source>
        <strain evidence="1">317325-2</strain>
    </source>
</reference>